<dbReference type="Gene3D" id="3.40.50.720">
    <property type="entry name" value="NAD(P)-binding Rossmann-like Domain"/>
    <property type="match status" value="1"/>
</dbReference>
<evidence type="ECO:0000256" key="2">
    <source>
        <dbReference type="ARBA" id="ARBA00023002"/>
    </source>
</evidence>
<dbReference type="PRINTS" id="PR00081">
    <property type="entry name" value="GDHRDH"/>
</dbReference>
<dbReference type="Pfam" id="PF00106">
    <property type="entry name" value="adh_short"/>
    <property type="match status" value="1"/>
</dbReference>
<dbReference type="OrthoDB" id="5296at2759"/>
<dbReference type="PANTHER" id="PTHR44229">
    <property type="entry name" value="15-HYDROXYPROSTAGLANDIN DEHYDROGENASE [NAD(+)]"/>
    <property type="match status" value="1"/>
</dbReference>
<dbReference type="GO" id="GO:0016616">
    <property type="term" value="F:oxidoreductase activity, acting on the CH-OH group of donors, NAD or NADP as acceptor"/>
    <property type="evidence" value="ECO:0007669"/>
    <property type="project" value="TreeGrafter"/>
</dbReference>
<dbReference type="GO" id="GO:0005737">
    <property type="term" value="C:cytoplasm"/>
    <property type="evidence" value="ECO:0007669"/>
    <property type="project" value="TreeGrafter"/>
</dbReference>
<gene>
    <name evidence="3" type="ORF">POLS_LOCUS8780</name>
</gene>
<comment type="similarity">
    <text evidence="1">Belongs to the short-chain dehydrogenases/reductases (SDR) family.</text>
</comment>
<protein>
    <submittedName>
        <fullName evidence="3">Uncharacterized protein</fullName>
    </submittedName>
</protein>
<comment type="caution">
    <text evidence="3">The sequence shown here is derived from an EMBL/GenBank/DDBJ whole genome shotgun (WGS) entry which is preliminary data.</text>
</comment>
<evidence type="ECO:0000256" key="1">
    <source>
        <dbReference type="ARBA" id="ARBA00006484"/>
    </source>
</evidence>
<keyword evidence="4" id="KW-1185">Reference proteome</keyword>
<dbReference type="SUPFAM" id="SSF51735">
    <property type="entry name" value="NAD(P)-binding Rossmann-fold domains"/>
    <property type="match status" value="1"/>
</dbReference>
<accession>A0A9W4I7P8</accession>
<name>A0A9W4I7P8_PENOL</name>
<proteinExistence type="inferred from homology"/>
<keyword evidence="2" id="KW-0560">Oxidoreductase</keyword>
<sequence length="322" mass="34600">MSVYDFKGKVAIVTGAGSGIGHGVAELLLQAGCSVVLADLKLQPAAESTLQSYRICDESPVGAIFHKTDVTDWSQLTSLWETALKTFGHVHIIANIAGVYEPPFSDFWRPPGVSPESRDAPDASPGSYATIAINYIAPVRLAQLAIDYWCRNPDIKGNFLAVSSMAAYVHSLASPLYMSSKAGLVSFVKSLGELNDIFGIRVSAVCPGAVATPLLETRLGDAVSATGALTPLECAGVILRVLSESQWGRGSIVQTTKAVDDQFTILVRDVDLEVLYPSTLAPQTMMNKLGESHQTLVSRLKEKGILRVCRLPITNLIVRDQR</sequence>
<dbReference type="InterPro" id="IPR002347">
    <property type="entry name" value="SDR_fam"/>
</dbReference>
<organism evidence="3 4">
    <name type="scientific">Penicillium olsonii</name>
    <dbReference type="NCBI Taxonomy" id="99116"/>
    <lineage>
        <taxon>Eukaryota</taxon>
        <taxon>Fungi</taxon>
        <taxon>Dikarya</taxon>
        <taxon>Ascomycota</taxon>
        <taxon>Pezizomycotina</taxon>
        <taxon>Eurotiomycetes</taxon>
        <taxon>Eurotiomycetidae</taxon>
        <taxon>Eurotiales</taxon>
        <taxon>Aspergillaceae</taxon>
        <taxon>Penicillium</taxon>
    </lineage>
</organism>
<dbReference type="PANTHER" id="PTHR44229:SF4">
    <property type="entry name" value="15-HYDROXYPROSTAGLANDIN DEHYDROGENASE [NAD(+)]"/>
    <property type="match status" value="1"/>
</dbReference>
<evidence type="ECO:0000313" key="3">
    <source>
        <dbReference type="EMBL" id="CAG8251167.1"/>
    </source>
</evidence>
<dbReference type="Proteomes" id="UP001153618">
    <property type="component" value="Unassembled WGS sequence"/>
</dbReference>
<reference evidence="3" key="1">
    <citation type="submission" date="2021-07" db="EMBL/GenBank/DDBJ databases">
        <authorList>
            <person name="Branca A.L. A."/>
        </authorList>
    </citation>
    <scope>NUCLEOTIDE SEQUENCE</scope>
</reference>
<dbReference type="AlphaFoldDB" id="A0A9W4I7P8"/>
<dbReference type="EMBL" id="CAJVOS010000071">
    <property type="protein sequence ID" value="CAG8251167.1"/>
    <property type="molecule type" value="Genomic_DNA"/>
</dbReference>
<dbReference type="InterPro" id="IPR036291">
    <property type="entry name" value="NAD(P)-bd_dom_sf"/>
</dbReference>
<evidence type="ECO:0000313" key="4">
    <source>
        <dbReference type="Proteomes" id="UP001153618"/>
    </source>
</evidence>